<feature type="transmembrane region" description="Helical" evidence="10">
    <location>
        <begin position="164"/>
        <end position="187"/>
    </location>
</feature>
<dbReference type="EMBL" id="LNXY01000020">
    <property type="protein sequence ID" value="KTC87741.1"/>
    <property type="molecule type" value="Genomic_DNA"/>
</dbReference>
<evidence type="ECO:0000256" key="9">
    <source>
        <dbReference type="RuleBase" id="RU003346"/>
    </source>
</evidence>
<evidence type="ECO:0000256" key="8">
    <source>
        <dbReference type="ARBA" id="ARBA00023136"/>
    </source>
</evidence>
<dbReference type="PROSITE" id="PS00216">
    <property type="entry name" value="SUGAR_TRANSPORT_1"/>
    <property type="match status" value="1"/>
</dbReference>
<keyword evidence="3 9" id="KW-0813">Transport</keyword>
<evidence type="ECO:0000313" key="13">
    <source>
        <dbReference type="Proteomes" id="UP000054736"/>
    </source>
</evidence>
<evidence type="ECO:0000256" key="1">
    <source>
        <dbReference type="ARBA" id="ARBA00004651"/>
    </source>
</evidence>
<keyword evidence="5" id="KW-0762">Sugar transport</keyword>
<dbReference type="Proteomes" id="UP000054736">
    <property type="component" value="Unassembled WGS sequence"/>
</dbReference>
<evidence type="ECO:0000256" key="6">
    <source>
        <dbReference type="ARBA" id="ARBA00022692"/>
    </source>
</evidence>
<feature type="transmembrane region" description="Helical" evidence="10">
    <location>
        <begin position="244"/>
        <end position="270"/>
    </location>
</feature>
<feature type="transmembrane region" description="Helical" evidence="10">
    <location>
        <begin position="343"/>
        <end position="368"/>
    </location>
</feature>
<dbReference type="PANTHER" id="PTHR48020">
    <property type="entry name" value="PROTON MYO-INOSITOL COTRANSPORTER"/>
    <property type="match status" value="1"/>
</dbReference>
<comment type="subcellular location">
    <subcellularLocation>
        <location evidence="1">Cell membrane</location>
        <topology evidence="1">Multi-pass membrane protein</topology>
    </subcellularLocation>
</comment>
<feature type="transmembrane region" description="Helical" evidence="10">
    <location>
        <begin position="314"/>
        <end position="337"/>
    </location>
</feature>
<dbReference type="GO" id="GO:0022857">
    <property type="term" value="F:transmembrane transporter activity"/>
    <property type="evidence" value="ECO:0007669"/>
    <property type="project" value="InterPro"/>
</dbReference>
<dbReference type="GO" id="GO:0005886">
    <property type="term" value="C:plasma membrane"/>
    <property type="evidence" value="ECO:0007669"/>
    <property type="project" value="UniProtKB-SubCell"/>
</dbReference>
<feature type="transmembrane region" description="Helical" evidence="10">
    <location>
        <begin position="77"/>
        <end position="97"/>
    </location>
</feature>
<evidence type="ECO:0000256" key="10">
    <source>
        <dbReference type="SAM" id="Phobius"/>
    </source>
</evidence>
<dbReference type="PANTHER" id="PTHR48020:SF12">
    <property type="entry name" value="PROTON MYO-INOSITOL COTRANSPORTER"/>
    <property type="match status" value="1"/>
</dbReference>
<sequence length="480" mass="53010">MDKGINKIVLLIATIAGFGGFLFGFDSSVVANIQDQVMQQLSLTTWQWSKVVSFSLLGAILGIPLSGFIADRLSRRSLLKLVAIGFILGTALCVQANDLTSLLCGRFLIGVCIGVGSYIAPLFIAEIAPPQKRGALILINGLAITFGQAVAYLVGYFFHDISPSSWRLIVGMGIFPALALFIGMFFVPHAPGWLIKRYGEEKTLKTLKRIRSQDADIHNELNELLASTQHNPFTNKKLLLKPMILSVLLVGIGLGIFQQFSGINAILYYGPVIFESAGFFPIRSAILATFWIGLLNFLFTAVTFICVDKLGRRALLLGGTLLAALSLFVVSLLFQLHLPFQRFGILIGLSFFIIGYCVSVGSLFWVLISEIFPLQIRGMAMSIATVVQWGANFLVSISFLQIYQNYGETLTFSLFALICLLAFLFTYYFVPETSGIPLERIEKNLAAGNKIRDIGQVIPKRKLFNFQFGRWSNHSATHFD</sequence>
<proteinExistence type="inferred from homology"/>
<keyword evidence="13" id="KW-1185">Reference proteome</keyword>
<evidence type="ECO:0000256" key="7">
    <source>
        <dbReference type="ARBA" id="ARBA00022989"/>
    </source>
</evidence>
<feature type="transmembrane region" description="Helical" evidence="10">
    <location>
        <begin position="136"/>
        <end position="158"/>
    </location>
</feature>
<dbReference type="SUPFAM" id="SSF103473">
    <property type="entry name" value="MFS general substrate transporter"/>
    <property type="match status" value="1"/>
</dbReference>
<name>A0A0W0SWV9_9GAMM</name>
<feature type="transmembrane region" description="Helical" evidence="10">
    <location>
        <begin position="103"/>
        <end position="124"/>
    </location>
</feature>
<dbReference type="InterPro" id="IPR005828">
    <property type="entry name" value="MFS_sugar_transport-like"/>
</dbReference>
<dbReference type="Gene3D" id="1.20.1250.20">
    <property type="entry name" value="MFS general substrate transporter like domains"/>
    <property type="match status" value="1"/>
</dbReference>
<evidence type="ECO:0000259" key="11">
    <source>
        <dbReference type="PROSITE" id="PS50850"/>
    </source>
</evidence>
<dbReference type="InterPro" id="IPR005829">
    <property type="entry name" value="Sugar_transporter_CS"/>
</dbReference>
<protein>
    <submittedName>
        <fullName evidence="12">Sugar-proton symporter</fullName>
    </submittedName>
</protein>
<keyword evidence="8 10" id="KW-0472">Membrane</keyword>
<feature type="transmembrane region" description="Helical" evidence="10">
    <location>
        <begin position="380"/>
        <end position="403"/>
    </location>
</feature>
<dbReference type="InterPro" id="IPR003663">
    <property type="entry name" value="Sugar/inositol_transpt"/>
</dbReference>
<evidence type="ECO:0000256" key="5">
    <source>
        <dbReference type="ARBA" id="ARBA00022597"/>
    </source>
</evidence>
<keyword evidence="4" id="KW-1003">Cell membrane</keyword>
<evidence type="ECO:0000256" key="4">
    <source>
        <dbReference type="ARBA" id="ARBA00022475"/>
    </source>
</evidence>
<dbReference type="STRING" id="1212489.Ldro_1360"/>
<comment type="similarity">
    <text evidence="2 9">Belongs to the major facilitator superfamily. Sugar transporter (TC 2.A.1.1) family.</text>
</comment>
<feature type="domain" description="Major facilitator superfamily (MFS) profile" evidence="11">
    <location>
        <begin position="12"/>
        <end position="434"/>
    </location>
</feature>
<dbReference type="InterPro" id="IPR036259">
    <property type="entry name" value="MFS_trans_sf"/>
</dbReference>
<keyword evidence="6 10" id="KW-0812">Transmembrane</keyword>
<dbReference type="PROSITE" id="PS50850">
    <property type="entry name" value="MFS"/>
    <property type="match status" value="1"/>
</dbReference>
<dbReference type="FunFam" id="1.20.1250.20:FF:000218">
    <property type="entry name" value="facilitated trehalose transporter Tret1"/>
    <property type="match status" value="1"/>
</dbReference>
<keyword evidence="7 10" id="KW-1133">Transmembrane helix</keyword>
<dbReference type="Pfam" id="PF00083">
    <property type="entry name" value="Sugar_tr"/>
    <property type="match status" value="1"/>
</dbReference>
<organism evidence="12 13">
    <name type="scientific">Legionella drozanskii LLAP-1</name>
    <dbReference type="NCBI Taxonomy" id="1212489"/>
    <lineage>
        <taxon>Bacteria</taxon>
        <taxon>Pseudomonadati</taxon>
        <taxon>Pseudomonadota</taxon>
        <taxon>Gammaproteobacteria</taxon>
        <taxon>Legionellales</taxon>
        <taxon>Legionellaceae</taxon>
        <taxon>Legionella</taxon>
    </lineage>
</organism>
<dbReference type="PRINTS" id="PR00171">
    <property type="entry name" value="SUGRTRNSPORT"/>
</dbReference>
<evidence type="ECO:0000256" key="2">
    <source>
        <dbReference type="ARBA" id="ARBA00010992"/>
    </source>
</evidence>
<comment type="caution">
    <text evidence="12">The sequence shown here is derived from an EMBL/GenBank/DDBJ whole genome shotgun (WGS) entry which is preliminary data.</text>
</comment>
<gene>
    <name evidence="12" type="ORF">Ldro_1360</name>
</gene>
<dbReference type="NCBIfam" id="TIGR00879">
    <property type="entry name" value="SP"/>
    <property type="match status" value="1"/>
</dbReference>
<feature type="transmembrane region" description="Helical" evidence="10">
    <location>
        <begin position="282"/>
        <end position="307"/>
    </location>
</feature>
<evidence type="ECO:0000256" key="3">
    <source>
        <dbReference type="ARBA" id="ARBA00022448"/>
    </source>
</evidence>
<dbReference type="PATRIC" id="fig|1212489.4.peg.1437"/>
<reference evidence="12 13" key="1">
    <citation type="submission" date="2015-11" db="EMBL/GenBank/DDBJ databases">
        <title>Genomic analysis of 38 Legionella species identifies large and diverse effector repertoires.</title>
        <authorList>
            <person name="Burstein D."/>
            <person name="Amaro F."/>
            <person name="Zusman T."/>
            <person name="Lifshitz Z."/>
            <person name="Cohen O."/>
            <person name="Gilbert J.A."/>
            <person name="Pupko T."/>
            <person name="Shuman H.A."/>
            <person name="Segal G."/>
        </authorList>
    </citation>
    <scope>NUCLEOTIDE SEQUENCE [LARGE SCALE GENOMIC DNA]</scope>
    <source>
        <strain evidence="12 13">ATCC 700990</strain>
    </source>
</reference>
<dbReference type="AlphaFoldDB" id="A0A0W0SWV9"/>
<evidence type="ECO:0000313" key="12">
    <source>
        <dbReference type="EMBL" id="KTC87741.1"/>
    </source>
</evidence>
<accession>A0A0W0SWV9</accession>
<dbReference type="InterPro" id="IPR050814">
    <property type="entry name" value="Myo-inositol_Transporter"/>
</dbReference>
<dbReference type="RefSeq" id="WP_058495657.1">
    <property type="nucleotide sequence ID" value="NZ_LNXY01000020.1"/>
</dbReference>
<dbReference type="InterPro" id="IPR020846">
    <property type="entry name" value="MFS_dom"/>
</dbReference>
<dbReference type="PROSITE" id="PS00217">
    <property type="entry name" value="SUGAR_TRANSPORT_2"/>
    <property type="match status" value="1"/>
</dbReference>
<feature type="transmembrane region" description="Helical" evidence="10">
    <location>
        <begin position="409"/>
        <end position="430"/>
    </location>
</feature>
<feature type="transmembrane region" description="Helical" evidence="10">
    <location>
        <begin position="47"/>
        <end position="70"/>
    </location>
</feature>